<dbReference type="Proteomes" id="UP000663825">
    <property type="component" value="Unassembled WGS sequence"/>
</dbReference>
<organism evidence="2 8">
    <name type="scientific">Rotaria socialis</name>
    <dbReference type="NCBI Taxonomy" id="392032"/>
    <lineage>
        <taxon>Eukaryota</taxon>
        <taxon>Metazoa</taxon>
        <taxon>Spiralia</taxon>
        <taxon>Gnathifera</taxon>
        <taxon>Rotifera</taxon>
        <taxon>Eurotatoria</taxon>
        <taxon>Bdelloidea</taxon>
        <taxon>Philodinida</taxon>
        <taxon>Philodinidae</taxon>
        <taxon>Rotaria</taxon>
    </lineage>
</organism>
<name>A0A817LVS0_9BILA</name>
<evidence type="ECO:0000313" key="7">
    <source>
        <dbReference type="EMBL" id="CAF4769543.1"/>
    </source>
</evidence>
<dbReference type="EMBL" id="CAJOBQ010003888">
    <property type="protein sequence ID" value="CAF4620771.1"/>
    <property type="molecule type" value="Genomic_DNA"/>
</dbReference>
<evidence type="ECO:0000313" key="2">
    <source>
        <dbReference type="EMBL" id="CAF3038998.1"/>
    </source>
</evidence>
<dbReference type="Proteomes" id="UP000663872">
    <property type="component" value="Unassembled WGS sequence"/>
</dbReference>
<protein>
    <submittedName>
        <fullName evidence="2">Uncharacterized protein</fullName>
    </submittedName>
</protein>
<feature type="region of interest" description="Disordered" evidence="1">
    <location>
        <begin position="1"/>
        <end position="29"/>
    </location>
</feature>
<evidence type="ECO:0000313" key="3">
    <source>
        <dbReference type="EMBL" id="CAF3744972.1"/>
    </source>
</evidence>
<keyword evidence="9" id="KW-1185">Reference proteome</keyword>
<dbReference type="EMBL" id="CAJNYT010005444">
    <property type="protein sequence ID" value="CAF3744972.1"/>
    <property type="molecule type" value="Genomic_DNA"/>
</dbReference>
<sequence length="266" mass="30034">MRNIGRGKPVAARSKPDTTTRMPETSKRMRGIAEAMYQIVKIIPRLPRTLSDIADSAAGALQDTPQKTEPTGRVTRSVRHNDTKQQGARVTRSVRHNNAKQQDTRGDTFEQGGRHDVPQQGGRRDTTQHGGRGDTSLQPRKDVPQSSNCNNNRAAIIERDVKDSVVTINRRDYVDSKDIFARDASIVNETRQQKLFISDLVKFDIIQTSRGQETVNIKIIERNINSISKLPKIPKRAPNHEQQQQHISVEVFKSTIAELFKEALKR</sequence>
<dbReference type="Proteomes" id="UP000663862">
    <property type="component" value="Unassembled WGS sequence"/>
</dbReference>
<dbReference type="Proteomes" id="UP000663851">
    <property type="component" value="Unassembled WGS sequence"/>
</dbReference>
<evidence type="ECO:0000313" key="5">
    <source>
        <dbReference type="EMBL" id="CAF4498603.1"/>
    </source>
</evidence>
<proteinExistence type="predicted"/>
<dbReference type="Proteomes" id="UP000663848">
    <property type="component" value="Unassembled WGS sequence"/>
</dbReference>
<dbReference type="EMBL" id="CAJOBO010003622">
    <property type="protein sequence ID" value="CAF4498603.1"/>
    <property type="molecule type" value="Genomic_DNA"/>
</dbReference>
<comment type="caution">
    <text evidence="2">The sequence shown here is derived from an EMBL/GenBank/DDBJ whole genome shotgun (WGS) entry which is preliminary data.</text>
</comment>
<evidence type="ECO:0000313" key="9">
    <source>
        <dbReference type="Proteomes" id="UP000663873"/>
    </source>
</evidence>
<dbReference type="OrthoDB" id="10058553at2759"/>
<evidence type="ECO:0000313" key="4">
    <source>
        <dbReference type="EMBL" id="CAF4427530.1"/>
    </source>
</evidence>
<dbReference type="EMBL" id="CAJNXB010000234">
    <property type="protein sequence ID" value="CAF3038998.1"/>
    <property type="molecule type" value="Genomic_DNA"/>
</dbReference>
<dbReference type="AlphaFoldDB" id="A0A817LVS0"/>
<dbReference type="EMBL" id="CAJOBP010004036">
    <property type="protein sequence ID" value="CAF4427530.1"/>
    <property type="molecule type" value="Genomic_DNA"/>
</dbReference>
<evidence type="ECO:0000256" key="1">
    <source>
        <dbReference type="SAM" id="MobiDB-lite"/>
    </source>
</evidence>
<feature type="region of interest" description="Disordered" evidence="1">
    <location>
        <begin position="57"/>
        <end position="152"/>
    </location>
</feature>
<evidence type="ECO:0000313" key="8">
    <source>
        <dbReference type="Proteomes" id="UP000663825"/>
    </source>
</evidence>
<dbReference type="Proteomes" id="UP000663873">
    <property type="component" value="Unassembled WGS sequence"/>
</dbReference>
<reference evidence="2" key="1">
    <citation type="submission" date="2021-02" db="EMBL/GenBank/DDBJ databases">
        <authorList>
            <person name="Nowell W R."/>
        </authorList>
    </citation>
    <scope>NUCLEOTIDE SEQUENCE</scope>
</reference>
<evidence type="ECO:0000313" key="6">
    <source>
        <dbReference type="EMBL" id="CAF4620771.1"/>
    </source>
</evidence>
<gene>
    <name evidence="3" type="ORF">GRG538_LOCUS31069</name>
    <name evidence="5" type="ORF">HFQ381_LOCUS27598</name>
    <name evidence="7" type="ORF">QYT958_LOCUS22085</name>
    <name evidence="2" type="ORF">TIS948_LOCUS3417</name>
    <name evidence="6" type="ORF">TSG867_LOCUS29021</name>
    <name evidence="4" type="ORF">UJA718_LOCUS21071</name>
</gene>
<accession>A0A817LVS0</accession>
<feature type="compositionally biased region" description="Basic and acidic residues" evidence="1">
    <location>
        <begin position="102"/>
        <end position="127"/>
    </location>
</feature>
<dbReference type="EMBL" id="CAJOBR010004154">
    <property type="protein sequence ID" value="CAF4769543.1"/>
    <property type="molecule type" value="Genomic_DNA"/>
</dbReference>